<dbReference type="Pfam" id="PF09990">
    <property type="entry name" value="DUF2231"/>
    <property type="match status" value="1"/>
</dbReference>
<dbReference type="EMBL" id="JALAYX010000003">
    <property type="protein sequence ID" value="MCJ8239412.1"/>
    <property type="molecule type" value="Genomic_DNA"/>
</dbReference>
<sequence>MGIPSLKIEIAMAIHSPPAAGNAYPFSALFVPFPFVCFTLTLITDILYWRTAHLMWSNFSDWLLFFGLVFGALAVIAGLIDLARPATRALRPRWPASLAFIAILVLAIFNSFIHAGDGWTAIVPYGLIASSVTVIAMIACVYLTADQRAADAWRTP</sequence>
<evidence type="ECO:0000313" key="4">
    <source>
        <dbReference type="Proteomes" id="UP001522662"/>
    </source>
</evidence>
<keyword evidence="1" id="KW-0812">Transmembrane</keyword>
<evidence type="ECO:0000313" key="3">
    <source>
        <dbReference type="EMBL" id="MCJ8239412.1"/>
    </source>
</evidence>
<name>A0ABT0D1Z8_9HYPH</name>
<comment type="caution">
    <text evidence="3">The sequence shown here is derived from an EMBL/GenBank/DDBJ whole genome shotgun (WGS) entry which is preliminary data.</text>
</comment>
<accession>A0ABT0D1Z8</accession>
<keyword evidence="4" id="KW-1185">Reference proteome</keyword>
<dbReference type="Proteomes" id="UP001522662">
    <property type="component" value="Unassembled WGS sequence"/>
</dbReference>
<proteinExistence type="predicted"/>
<keyword evidence="1" id="KW-1133">Transmembrane helix</keyword>
<feature type="transmembrane region" description="Helical" evidence="1">
    <location>
        <begin position="94"/>
        <end position="113"/>
    </location>
</feature>
<organism evidence="3 4">
    <name type="scientific">Peteryoungia algae</name>
    <dbReference type="NCBI Taxonomy" id="2919917"/>
    <lineage>
        <taxon>Bacteria</taxon>
        <taxon>Pseudomonadati</taxon>
        <taxon>Pseudomonadota</taxon>
        <taxon>Alphaproteobacteria</taxon>
        <taxon>Hyphomicrobiales</taxon>
        <taxon>Rhizobiaceae</taxon>
        <taxon>Peteryoungia</taxon>
    </lineage>
</organism>
<feature type="domain" description="DUF2231" evidence="2">
    <location>
        <begin position="26"/>
        <end position="143"/>
    </location>
</feature>
<dbReference type="InterPro" id="IPR019251">
    <property type="entry name" value="DUF2231_TM"/>
</dbReference>
<keyword evidence="1" id="KW-0472">Membrane</keyword>
<feature type="transmembrane region" description="Helical" evidence="1">
    <location>
        <begin position="63"/>
        <end position="82"/>
    </location>
</feature>
<reference evidence="3 4" key="1">
    <citation type="submission" date="2022-03" db="EMBL/GenBank/DDBJ databases">
        <title>Rhizobium SSM4.3 sp. nov., isolated from Sediment (Gouqi Island).</title>
        <authorList>
            <person name="Chen G."/>
        </authorList>
    </citation>
    <scope>NUCLEOTIDE SEQUENCE [LARGE SCALE GENOMIC DNA]</scope>
    <source>
        <strain evidence="3 4">SSM4.3</strain>
    </source>
</reference>
<evidence type="ECO:0000256" key="1">
    <source>
        <dbReference type="SAM" id="Phobius"/>
    </source>
</evidence>
<feature type="transmembrane region" description="Helical" evidence="1">
    <location>
        <begin position="21"/>
        <end position="43"/>
    </location>
</feature>
<gene>
    <name evidence="3" type="ORF">MKJ03_13840</name>
</gene>
<protein>
    <submittedName>
        <fullName evidence="3">DUF2231 domain-containing protein</fullName>
    </submittedName>
</protein>
<feature type="transmembrane region" description="Helical" evidence="1">
    <location>
        <begin position="125"/>
        <end position="145"/>
    </location>
</feature>
<evidence type="ECO:0000259" key="2">
    <source>
        <dbReference type="Pfam" id="PF09990"/>
    </source>
</evidence>